<reference evidence="1 2" key="1">
    <citation type="journal article" date="2016" name="Mol. Biol. Evol.">
        <title>Comparative Genomics of Early-Diverging Mushroom-Forming Fungi Provides Insights into the Origins of Lignocellulose Decay Capabilities.</title>
        <authorList>
            <person name="Nagy L.G."/>
            <person name="Riley R."/>
            <person name="Tritt A."/>
            <person name="Adam C."/>
            <person name="Daum C."/>
            <person name="Floudas D."/>
            <person name="Sun H."/>
            <person name="Yadav J.S."/>
            <person name="Pangilinan J."/>
            <person name="Larsson K.H."/>
            <person name="Matsuura K."/>
            <person name="Barry K."/>
            <person name="Labutti K."/>
            <person name="Kuo R."/>
            <person name="Ohm R.A."/>
            <person name="Bhattacharya S.S."/>
            <person name="Shirouzu T."/>
            <person name="Yoshinaga Y."/>
            <person name="Martin F.M."/>
            <person name="Grigoriev I.V."/>
            <person name="Hibbett D.S."/>
        </authorList>
    </citation>
    <scope>NUCLEOTIDE SEQUENCE [LARGE SCALE GENOMIC DNA]</scope>
    <source>
        <strain evidence="1 2">93-53</strain>
    </source>
</reference>
<dbReference type="RefSeq" id="XP_040762573.1">
    <property type="nucleotide sequence ID" value="XM_040907145.1"/>
</dbReference>
<proteinExistence type="predicted"/>
<keyword evidence="2" id="KW-1185">Reference proteome</keyword>
<accession>A0A165DGF5</accession>
<protein>
    <submittedName>
        <fullName evidence="1">Uncharacterized protein</fullName>
    </submittedName>
</protein>
<evidence type="ECO:0000313" key="1">
    <source>
        <dbReference type="EMBL" id="KZT04833.1"/>
    </source>
</evidence>
<gene>
    <name evidence="1" type="ORF">LAESUDRAFT_715367</name>
</gene>
<dbReference type="Proteomes" id="UP000076871">
    <property type="component" value="Unassembled WGS sequence"/>
</dbReference>
<organism evidence="1 2">
    <name type="scientific">Laetiporus sulphureus 93-53</name>
    <dbReference type="NCBI Taxonomy" id="1314785"/>
    <lineage>
        <taxon>Eukaryota</taxon>
        <taxon>Fungi</taxon>
        <taxon>Dikarya</taxon>
        <taxon>Basidiomycota</taxon>
        <taxon>Agaricomycotina</taxon>
        <taxon>Agaricomycetes</taxon>
        <taxon>Polyporales</taxon>
        <taxon>Laetiporus</taxon>
    </lineage>
</organism>
<dbReference type="AlphaFoldDB" id="A0A165DGF5"/>
<dbReference type="EMBL" id="KV427634">
    <property type="protein sequence ID" value="KZT04833.1"/>
    <property type="molecule type" value="Genomic_DNA"/>
</dbReference>
<dbReference type="InParanoid" id="A0A165DGF5"/>
<evidence type="ECO:0000313" key="2">
    <source>
        <dbReference type="Proteomes" id="UP000076871"/>
    </source>
</evidence>
<dbReference type="GeneID" id="63824174"/>
<name>A0A165DGF5_9APHY</name>
<sequence>MARPEHVLNVMRPFPDLKRHLLLILHTLRCVSYARIIHGRLRATAYTTILTLTGVRILWIHSIQVDVGGRLSLWLVGYIALWLARSSQGQRSVNVPYFSKQRAGLPSSHALQSLCIGRRARACQPFDNATDTSVASPYYRDDGRQASPQILRIESQAIQPTHAKHFPQDSVHDMVAADRGLTGVKGGDLREVEGLDSTNADPVEACGDFADAFCQRRARCR</sequence>